<dbReference type="InterPro" id="IPR045584">
    <property type="entry name" value="Pilin-like"/>
</dbReference>
<comment type="caution">
    <text evidence="12">The sequence shown here is derived from an EMBL/GenBank/DDBJ whole genome shotgun (WGS) entry which is preliminary data.</text>
</comment>
<organism evidence="12 13">
    <name type="scientific">Marilutibacter maris</name>
    <dbReference type="NCBI Taxonomy" id="1605891"/>
    <lineage>
        <taxon>Bacteria</taxon>
        <taxon>Pseudomonadati</taxon>
        <taxon>Pseudomonadota</taxon>
        <taxon>Gammaproteobacteria</taxon>
        <taxon>Lysobacterales</taxon>
        <taxon>Lysobacteraceae</taxon>
        <taxon>Marilutibacter</taxon>
    </lineage>
</organism>
<keyword evidence="3" id="KW-1003">Cell membrane</keyword>
<evidence type="ECO:0000256" key="8">
    <source>
        <dbReference type="ARBA" id="ARBA00023136"/>
    </source>
</evidence>
<gene>
    <name evidence="12" type="primary">gspH</name>
    <name evidence="12" type="ORF">FKV24_016125</name>
</gene>
<dbReference type="Gene3D" id="3.55.40.10">
    <property type="entry name" value="minor pseudopilin epsh domain"/>
    <property type="match status" value="1"/>
</dbReference>
<comment type="subcellular location">
    <subcellularLocation>
        <location evidence="1">Cell inner membrane</location>
        <topology evidence="1">Single-pass membrane protein</topology>
    </subcellularLocation>
</comment>
<keyword evidence="7" id="KW-1133">Transmembrane helix</keyword>
<evidence type="ECO:0000313" key="13">
    <source>
        <dbReference type="Proteomes" id="UP000320431"/>
    </source>
</evidence>
<dbReference type="InterPro" id="IPR002416">
    <property type="entry name" value="T2SS_protein-GspH"/>
</dbReference>
<evidence type="ECO:0000259" key="11">
    <source>
        <dbReference type="Pfam" id="PF12019"/>
    </source>
</evidence>
<feature type="domain" description="General secretion pathway GspH" evidence="11">
    <location>
        <begin position="75"/>
        <end position="176"/>
    </location>
</feature>
<evidence type="ECO:0000256" key="2">
    <source>
        <dbReference type="ARBA" id="ARBA00021549"/>
    </source>
</evidence>
<evidence type="ECO:0000313" key="12">
    <source>
        <dbReference type="EMBL" id="KAB8169625.1"/>
    </source>
</evidence>
<dbReference type="Pfam" id="PF12019">
    <property type="entry name" value="GspH"/>
    <property type="match status" value="1"/>
</dbReference>
<dbReference type="GO" id="GO:0005886">
    <property type="term" value="C:plasma membrane"/>
    <property type="evidence" value="ECO:0007669"/>
    <property type="project" value="UniProtKB-SubCell"/>
</dbReference>
<keyword evidence="8" id="KW-0472">Membrane</keyword>
<dbReference type="NCBIfam" id="TIGR02532">
    <property type="entry name" value="IV_pilin_GFxxxE"/>
    <property type="match status" value="1"/>
</dbReference>
<name>A0A508A2K4_9GAMM</name>
<proteinExistence type="inferred from homology"/>
<accession>A0A508A2K4</accession>
<reference evidence="12 13" key="1">
    <citation type="submission" date="2019-10" db="EMBL/GenBank/DDBJ databases">
        <title>Lysobacter alkalisoli sp. nov., isolated from saline-alkaline soil.</title>
        <authorList>
            <person name="Sun J.-Q."/>
        </authorList>
    </citation>
    <scope>NUCLEOTIDE SEQUENCE [LARGE SCALE GENOMIC DNA]</scope>
    <source>
        <strain evidence="12 13">KCTC 42381</strain>
    </source>
</reference>
<evidence type="ECO:0000256" key="9">
    <source>
        <dbReference type="ARBA" id="ARBA00025772"/>
    </source>
</evidence>
<protein>
    <recommendedName>
        <fullName evidence="2">Type II secretion system protein H</fullName>
    </recommendedName>
    <alternativeName>
        <fullName evidence="10">General secretion pathway protein H</fullName>
    </alternativeName>
</protein>
<dbReference type="SUPFAM" id="SSF54523">
    <property type="entry name" value="Pili subunits"/>
    <property type="match status" value="1"/>
</dbReference>
<dbReference type="GO" id="GO:0015628">
    <property type="term" value="P:protein secretion by the type II secretion system"/>
    <property type="evidence" value="ECO:0007669"/>
    <property type="project" value="InterPro"/>
</dbReference>
<keyword evidence="5" id="KW-0997">Cell inner membrane</keyword>
<keyword evidence="4" id="KW-0488">Methylation</keyword>
<dbReference type="PROSITE" id="PS00409">
    <property type="entry name" value="PROKAR_NTER_METHYL"/>
    <property type="match status" value="1"/>
</dbReference>
<evidence type="ECO:0000256" key="6">
    <source>
        <dbReference type="ARBA" id="ARBA00022692"/>
    </source>
</evidence>
<dbReference type="EMBL" id="VICD02000281">
    <property type="protein sequence ID" value="KAB8169625.1"/>
    <property type="molecule type" value="Genomic_DNA"/>
</dbReference>
<comment type="similarity">
    <text evidence="9">Belongs to the GSP H family.</text>
</comment>
<keyword evidence="6" id="KW-0812">Transmembrane</keyword>
<dbReference type="Pfam" id="PF07963">
    <property type="entry name" value="N_methyl"/>
    <property type="match status" value="1"/>
</dbReference>
<dbReference type="Proteomes" id="UP000320431">
    <property type="component" value="Unassembled WGS sequence"/>
</dbReference>
<dbReference type="PRINTS" id="PR00885">
    <property type="entry name" value="BCTERIALGSPH"/>
</dbReference>
<dbReference type="GO" id="GO:0015627">
    <property type="term" value="C:type II protein secretion system complex"/>
    <property type="evidence" value="ECO:0007669"/>
    <property type="project" value="InterPro"/>
</dbReference>
<evidence type="ECO:0000256" key="1">
    <source>
        <dbReference type="ARBA" id="ARBA00004377"/>
    </source>
</evidence>
<dbReference type="InterPro" id="IPR012902">
    <property type="entry name" value="N_methyl_site"/>
</dbReference>
<dbReference type="AlphaFoldDB" id="A0A508A2K4"/>
<sequence>MAPRAAKATTPTSATGADAVTRTPARHRATLPAAHRAARSRGFTLVELVVVLFILGIAGAAVVMTAPADNSLDDQADAFAAGLVRAHEEAILGTRAIEVTVTDQGYGFTRQHFGDWQPLRDRPFGNRLWDDGIRPQLPRGRDQVSFRFDPTGAAVPASLTLVRDRASVDVRVDAAGKVRMDARR</sequence>
<evidence type="ECO:0000256" key="10">
    <source>
        <dbReference type="ARBA" id="ARBA00030775"/>
    </source>
</evidence>
<evidence type="ECO:0000256" key="4">
    <source>
        <dbReference type="ARBA" id="ARBA00022481"/>
    </source>
</evidence>
<dbReference type="InterPro" id="IPR022346">
    <property type="entry name" value="T2SS_GspH"/>
</dbReference>
<evidence type="ECO:0000256" key="5">
    <source>
        <dbReference type="ARBA" id="ARBA00022519"/>
    </source>
</evidence>
<evidence type="ECO:0000256" key="7">
    <source>
        <dbReference type="ARBA" id="ARBA00022989"/>
    </source>
</evidence>
<evidence type="ECO:0000256" key="3">
    <source>
        <dbReference type="ARBA" id="ARBA00022475"/>
    </source>
</evidence>